<dbReference type="EMBL" id="QYCY01000004">
    <property type="protein sequence ID" value="RLV71715.1"/>
    <property type="molecule type" value="Genomic_DNA"/>
</dbReference>
<comment type="caution">
    <text evidence="1">The sequence shown here is derived from an EMBL/GenBank/DDBJ whole genome shotgun (WGS) entry which is preliminary data.</text>
</comment>
<protein>
    <submittedName>
        <fullName evidence="1">Peptidoglycan bridge formation protein FemAB</fullName>
    </submittedName>
</protein>
<dbReference type="InterPro" id="IPR003447">
    <property type="entry name" value="FEMABX"/>
</dbReference>
<evidence type="ECO:0000313" key="1">
    <source>
        <dbReference type="EMBL" id="RLV71715.1"/>
    </source>
</evidence>
<reference evidence="1 2" key="1">
    <citation type="journal article" date="2018" name="J. Biol. Chem.">
        <title>Discovery of the actinoplanic acid pathway in Streptomyces rapamycinicus reveals a genetically conserved synergism with rapamycin.</title>
        <authorList>
            <person name="Mrak P."/>
            <person name="Krastel P."/>
            <person name="Pivk Lukancic P."/>
            <person name="Tao J."/>
            <person name="Pistorius D."/>
            <person name="Moore C.M."/>
        </authorList>
    </citation>
    <scope>NUCLEOTIDE SEQUENCE [LARGE SCALE GENOMIC DNA]</scope>
    <source>
        <strain evidence="1 2">NRRL 5491</strain>
    </source>
</reference>
<proteinExistence type="predicted"/>
<dbReference type="GO" id="GO:0044038">
    <property type="term" value="P:cell wall macromolecule biosynthetic process"/>
    <property type="evidence" value="ECO:0007669"/>
    <property type="project" value="InterPro"/>
</dbReference>
<dbReference type="AlphaFoldDB" id="A0A3L8QWK9"/>
<dbReference type="GO" id="GO:0016755">
    <property type="term" value="F:aminoacyltransferase activity"/>
    <property type="evidence" value="ECO:0007669"/>
    <property type="project" value="InterPro"/>
</dbReference>
<accession>A0A3L8QWK9</accession>
<gene>
    <name evidence="1" type="ORF">D3C57_144350</name>
</gene>
<sequence length="51" mass="5988">MHIDDRLRRMGWRQSEAGGEDGFTVGQPRYVFQIPFAGRPLEEIQRGFNHQ</sequence>
<dbReference type="Proteomes" id="UP000281594">
    <property type="component" value="Unassembled WGS sequence"/>
</dbReference>
<organism evidence="1 2">
    <name type="scientific">Streptomyces rapamycinicus (strain ATCC 29253 / DSM 41530 / NRRL 5491 / AYB-994)</name>
    <name type="common">Streptomyces hygroscopicus (strain ATCC 29253)</name>
    <dbReference type="NCBI Taxonomy" id="1343740"/>
    <lineage>
        <taxon>Bacteria</taxon>
        <taxon>Bacillati</taxon>
        <taxon>Actinomycetota</taxon>
        <taxon>Actinomycetes</taxon>
        <taxon>Kitasatosporales</taxon>
        <taxon>Streptomycetaceae</taxon>
        <taxon>Streptomyces</taxon>
        <taxon>Streptomyces violaceusniger group</taxon>
    </lineage>
</organism>
<evidence type="ECO:0000313" key="2">
    <source>
        <dbReference type="Proteomes" id="UP000281594"/>
    </source>
</evidence>
<name>A0A3L8QWK9_STRRN</name>
<dbReference type="PROSITE" id="PS51191">
    <property type="entry name" value="FEMABX"/>
    <property type="match status" value="1"/>
</dbReference>